<proteinExistence type="predicted"/>
<protein>
    <submittedName>
        <fullName evidence="1">Uncharacterized protein</fullName>
    </submittedName>
</protein>
<reference evidence="2" key="1">
    <citation type="journal article" date="2016" name="Nature">
        <title>The genome of the seagrass Zostera marina reveals angiosperm adaptation to the sea.</title>
        <authorList>
            <person name="Olsen J.L."/>
            <person name="Rouze P."/>
            <person name="Verhelst B."/>
            <person name="Lin Y.-C."/>
            <person name="Bayer T."/>
            <person name="Collen J."/>
            <person name="Dattolo E."/>
            <person name="De Paoli E."/>
            <person name="Dittami S."/>
            <person name="Maumus F."/>
            <person name="Michel G."/>
            <person name="Kersting A."/>
            <person name="Lauritano C."/>
            <person name="Lohaus R."/>
            <person name="Toepel M."/>
            <person name="Tonon T."/>
            <person name="Vanneste K."/>
            <person name="Amirebrahimi M."/>
            <person name="Brakel J."/>
            <person name="Bostroem C."/>
            <person name="Chovatia M."/>
            <person name="Grimwood J."/>
            <person name="Jenkins J.W."/>
            <person name="Jueterbock A."/>
            <person name="Mraz A."/>
            <person name="Stam W.T."/>
            <person name="Tice H."/>
            <person name="Bornberg-Bauer E."/>
            <person name="Green P.J."/>
            <person name="Pearson G.A."/>
            <person name="Procaccini G."/>
            <person name="Duarte C.M."/>
            <person name="Schmutz J."/>
            <person name="Reusch T.B.H."/>
            <person name="Van de Peer Y."/>
        </authorList>
    </citation>
    <scope>NUCLEOTIDE SEQUENCE [LARGE SCALE GENOMIC DNA]</scope>
    <source>
        <strain evidence="2">cv. Finnish</strain>
    </source>
</reference>
<dbReference type="AlphaFoldDB" id="A0A0K9NHX2"/>
<gene>
    <name evidence="1" type="ORF">ZOSMA_98G00430</name>
</gene>
<dbReference type="Proteomes" id="UP000036987">
    <property type="component" value="Unassembled WGS sequence"/>
</dbReference>
<evidence type="ECO:0000313" key="1">
    <source>
        <dbReference type="EMBL" id="KMZ56218.1"/>
    </source>
</evidence>
<sequence length="76" mass="9104">MDERNGTELLDYGLKHVIFFYLQGCSFKTFRFVAATEYLMEREKKKSVSKTYQIAIVVALNEFIHFFLIARWHEPH</sequence>
<organism evidence="1 2">
    <name type="scientific">Zostera marina</name>
    <name type="common">Eelgrass</name>
    <dbReference type="NCBI Taxonomy" id="29655"/>
    <lineage>
        <taxon>Eukaryota</taxon>
        <taxon>Viridiplantae</taxon>
        <taxon>Streptophyta</taxon>
        <taxon>Embryophyta</taxon>
        <taxon>Tracheophyta</taxon>
        <taxon>Spermatophyta</taxon>
        <taxon>Magnoliopsida</taxon>
        <taxon>Liliopsida</taxon>
        <taxon>Zosteraceae</taxon>
        <taxon>Zostera</taxon>
    </lineage>
</organism>
<comment type="caution">
    <text evidence="1">The sequence shown here is derived from an EMBL/GenBank/DDBJ whole genome shotgun (WGS) entry which is preliminary data.</text>
</comment>
<dbReference type="EMBL" id="LFYR01002215">
    <property type="protein sequence ID" value="KMZ56218.1"/>
    <property type="molecule type" value="Genomic_DNA"/>
</dbReference>
<accession>A0A0K9NHX2</accession>
<evidence type="ECO:0000313" key="2">
    <source>
        <dbReference type="Proteomes" id="UP000036987"/>
    </source>
</evidence>
<keyword evidence="2" id="KW-1185">Reference proteome</keyword>
<name>A0A0K9NHX2_ZOSMR</name>